<evidence type="ECO:0000313" key="2">
    <source>
        <dbReference type="EMBL" id="MFB9770090.1"/>
    </source>
</evidence>
<keyword evidence="3" id="KW-1185">Reference proteome</keyword>
<name>A0ABV5WVA7_9LACO</name>
<protein>
    <submittedName>
        <fullName evidence="2">Phage tail domain-containing protein</fullName>
    </submittedName>
</protein>
<feature type="domain" description="Siphovirus-type tail component RIFT-related" evidence="1">
    <location>
        <begin position="14"/>
        <end position="93"/>
    </location>
</feature>
<dbReference type="InterPro" id="IPR008841">
    <property type="entry name" value="Siphovirus-type_tail_N"/>
</dbReference>
<gene>
    <name evidence="2" type="ORF">ACFFLI_09475</name>
</gene>
<reference evidence="2 3" key="1">
    <citation type="submission" date="2024-09" db="EMBL/GenBank/DDBJ databases">
        <authorList>
            <person name="Sun Q."/>
            <person name="Mori K."/>
        </authorList>
    </citation>
    <scope>NUCLEOTIDE SEQUENCE [LARGE SCALE GENOMIC DNA]</scope>
    <source>
        <strain evidence="2 3">TBRC 4576</strain>
    </source>
</reference>
<dbReference type="RefSeq" id="WP_137642130.1">
    <property type="nucleotide sequence ID" value="NZ_BJEA01000004.1"/>
</dbReference>
<comment type="caution">
    <text evidence="2">The sequence shown here is derived from an EMBL/GenBank/DDBJ whole genome shotgun (WGS) entry which is preliminary data.</text>
</comment>
<evidence type="ECO:0000313" key="3">
    <source>
        <dbReference type="Proteomes" id="UP001589691"/>
    </source>
</evidence>
<sequence>MDVLVTNVDDTKSTKLSDLGFTTLSFEESSPSIERTSKELAGRNGSLDYGGRHAKKTVKITGIYQADSITDDQRIQERINGLLSGIDPYYITQMIGDGDIYGYERPGDKAGAVRLPTGTATYKRFLVYRSDSNVPDFKGKTGAGLLSSWELKFETVKLPYGESKPRSQTLTSGQAITYNGTVACSQLEQPFYFVVTAKAASDTGFTLKVDGQLLEVNSPVVVGDVYTLSGMDNLRGNQNINDKTNAGYFVLKPGAANKVACSIDATIQIKNLCDLYM</sequence>
<dbReference type="EMBL" id="JBHLZY010000025">
    <property type="protein sequence ID" value="MFB9770090.1"/>
    <property type="molecule type" value="Genomic_DNA"/>
</dbReference>
<proteinExistence type="predicted"/>
<evidence type="ECO:0000259" key="1">
    <source>
        <dbReference type="Pfam" id="PF05709"/>
    </source>
</evidence>
<dbReference type="Pfam" id="PF05709">
    <property type="entry name" value="Sipho_tail"/>
    <property type="match status" value="1"/>
</dbReference>
<organism evidence="2 3">
    <name type="scientific">Lactiplantibacillus modestisalitolerans</name>
    <dbReference type="NCBI Taxonomy" id="1457219"/>
    <lineage>
        <taxon>Bacteria</taxon>
        <taxon>Bacillati</taxon>
        <taxon>Bacillota</taxon>
        <taxon>Bacilli</taxon>
        <taxon>Lactobacillales</taxon>
        <taxon>Lactobacillaceae</taxon>
        <taxon>Lactiplantibacillus</taxon>
    </lineage>
</organism>
<accession>A0ABV5WVA7</accession>
<dbReference type="Proteomes" id="UP001589691">
    <property type="component" value="Unassembled WGS sequence"/>
</dbReference>